<feature type="chain" id="PRO_5030706125" evidence="1">
    <location>
        <begin position="28"/>
        <end position="126"/>
    </location>
</feature>
<reference evidence="2" key="1">
    <citation type="journal article" date="2020" name="Insect Biochem. Mol. Biol.">
        <title>The Neuropeptidome of Carabus (Coleoptera, Adephaga: Carabidae).</title>
        <authorList>
            <person name="Ragionieri L."/>
            <person name="Predel R."/>
        </authorList>
    </citation>
    <scope>NUCLEOTIDE SEQUENCE</scope>
    <source>
        <strain evidence="2">8</strain>
    </source>
</reference>
<organism evidence="2">
    <name type="scientific">Carabus violaceus</name>
    <name type="common">Violet ground beetle</name>
    <dbReference type="NCBI Taxonomy" id="41075"/>
    <lineage>
        <taxon>Eukaryota</taxon>
        <taxon>Metazoa</taxon>
        <taxon>Ecdysozoa</taxon>
        <taxon>Arthropoda</taxon>
        <taxon>Hexapoda</taxon>
        <taxon>Insecta</taxon>
        <taxon>Pterygota</taxon>
        <taxon>Neoptera</taxon>
        <taxon>Endopterygota</taxon>
        <taxon>Coleoptera</taxon>
        <taxon>Adephaga</taxon>
        <taxon>Caraboidea</taxon>
        <taxon>Carabidae</taxon>
        <taxon>Carabinae</taxon>
        <taxon>Carabini</taxon>
        <taxon>Carabina</taxon>
        <taxon>Carabus</taxon>
        <taxon>Megodontus</taxon>
    </lineage>
</organism>
<evidence type="ECO:0000313" key="2">
    <source>
        <dbReference type="EMBL" id="QHB80529.1"/>
    </source>
</evidence>
<evidence type="ECO:0000256" key="1">
    <source>
        <dbReference type="SAM" id="SignalP"/>
    </source>
</evidence>
<dbReference type="PROSITE" id="PS00018">
    <property type="entry name" value="EF_HAND_1"/>
    <property type="match status" value="1"/>
</dbReference>
<keyword evidence="1" id="KW-0732">Signal</keyword>
<name>A0A7U3MC46_CARVO</name>
<accession>A0A7U3MC46</accession>
<dbReference type="InterPro" id="IPR018247">
    <property type="entry name" value="EF_Hand_1_Ca_BS"/>
</dbReference>
<sequence length="126" mass="14194">MKSWSNIALLLATVVILFLSTLSASEARYLKKPTFKQARAIRGFKSMPLQVGRGFGKRASDQDFLVDLEDNVLNGDVDELSESFPVEWLAEKMENNPAFARTVLRKFVDINGDGQLTLDELLRPVY</sequence>
<dbReference type="AlphaFoldDB" id="A0A7U3MC46"/>
<proteinExistence type="evidence at transcript level"/>
<dbReference type="EMBL" id="MN837632">
    <property type="protein sequence ID" value="QHB80529.1"/>
    <property type="molecule type" value="mRNA"/>
</dbReference>
<protein>
    <submittedName>
        <fullName evidence="2">Allatotropin</fullName>
    </submittedName>
</protein>
<feature type="signal peptide" evidence="1">
    <location>
        <begin position="1"/>
        <end position="27"/>
    </location>
</feature>